<feature type="domain" description="Histidine kinase" evidence="24">
    <location>
        <begin position="47"/>
        <end position="241"/>
    </location>
</feature>
<dbReference type="Proteomes" id="UP000680304">
    <property type="component" value="Unassembled WGS sequence"/>
</dbReference>
<keyword evidence="16" id="KW-1133">Transmembrane helix</keyword>
<keyword evidence="10" id="KW-0808">Transferase</keyword>
<evidence type="ECO:0000256" key="20">
    <source>
        <dbReference type="ARBA" id="ARBA00023136"/>
    </source>
</evidence>
<keyword evidence="15" id="KW-0067">ATP-binding</keyword>
<dbReference type="PANTHER" id="PTHR24421:SF37">
    <property type="entry name" value="SENSOR HISTIDINE KINASE NARS"/>
    <property type="match status" value="1"/>
</dbReference>
<comment type="cofactor">
    <cofactor evidence="2">
        <name>[4Fe-4S] cluster</name>
        <dbReference type="ChEBI" id="CHEBI:49883"/>
    </cofactor>
</comment>
<evidence type="ECO:0000256" key="9">
    <source>
        <dbReference type="ARBA" id="ARBA00022490"/>
    </source>
</evidence>
<keyword evidence="12" id="KW-0479">Metal-binding</keyword>
<dbReference type="InterPro" id="IPR005467">
    <property type="entry name" value="His_kinase_dom"/>
</dbReference>
<evidence type="ECO:0000256" key="8">
    <source>
        <dbReference type="ARBA" id="ARBA00022485"/>
    </source>
</evidence>
<dbReference type="PRINTS" id="PR00344">
    <property type="entry name" value="BCTRLSENSOR"/>
</dbReference>
<evidence type="ECO:0000256" key="21">
    <source>
        <dbReference type="ARBA" id="ARBA00024827"/>
    </source>
</evidence>
<reference evidence="25 26" key="1">
    <citation type="submission" date="2021-04" db="EMBL/GenBank/DDBJ databases">
        <title>Draft genome sequence of Paenibacillus cisolokensis, LC2-13A.</title>
        <authorList>
            <person name="Uke A."/>
            <person name="Chhe C."/>
            <person name="Baramee S."/>
            <person name="Kosugi A."/>
        </authorList>
    </citation>
    <scope>NUCLEOTIDE SEQUENCE [LARGE SCALE GENOMIC DNA]</scope>
    <source>
        <strain evidence="25 26">LC2-13A</strain>
    </source>
</reference>
<dbReference type="Pfam" id="PF02518">
    <property type="entry name" value="HATPase_c"/>
    <property type="match status" value="1"/>
</dbReference>
<comment type="catalytic activity">
    <reaction evidence="1">
        <text>ATP + protein L-histidine = ADP + protein N-phospho-L-histidine.</text>
        <dbReference type="EC" id="2.7.13.3"/>
    </reaction>
</comment>
<comment type="subcellular location">
    <subcellularLocation>
        <location evidence="4">Cell membrane</location>
        <topology evidence="4">Multi-pass membrane protein</topology>
    </subcellularLocation>
    <subcellularLocation>
        <location evidence="3">Cytoplasm</location>
    </subcellularLocation>
</comment>
<evidence type="ECO:0000259" key="24">
    <source>
        <dbReference type="PROSITE" id="PS50109"/>
    </source>
</evidence>
<evidence type="ECO:0000313" key="26">
    <source>
        <dbReference type="Proteomes" id="UP000680304"/>
    </source>
</evidence>
<evidence type="ECO:0000256" key="3">
    <source>
        <dbReference type="ARBA" id="ARBA00004496"/>
    </source>
</evidence>
<evidence type="ECO:0000256" key="10">
    <source>
        <dbReference type="ARBA" id="ARBA00022679"/>
    </source>
</evidence>
<keyword evidence="20" id="KW-0472">Membrane</keyword>
<evidence type="ECO:0000256" key="13">
    <source>
        <dbReference type="ARBA" id="ARBA00022741"/>
    </source>
</evidence>
<dbReference type="InterPro" id="IPR003594">
    <property type="entry name" value="HATPase_dom"/>
</dbReference>
<feature type="coiled-coil region" evidence="23">
    <location>
        <begin position="5"/>
        <end position="52"/>
    </location>
</feature>
<keyword evidence="17" id="KW-0408">Iron</keyword>
<dbReference type="Gene3D" id="3.30.565.10">
    <property type="entry name" value="Histidine kinase-like ATPase, C-terminal domain"/>
    <property type="match status" value="1"/>
</dbReference>
<evidence type="ECO:0000256" key="17">
    <source>
        <dbReference type="ARBA" id="ARBA00023004"/>
    </source>
</evidence>
<dbReference type="EMBL" id="BOVJ01000096">
    <property type="protein sequence ID" value="GIQ64458.1"/>
    <property type="molecule type" value="Genomic_DNA"/>
</dbReference>
<dbReference type="InterPro" id="IPR050482">
    <property type="entry name" value="Sensor_HK_TwoCompSys"/>
</dbReference>
<evidence type="ECO:0000256" key="6">
    <source>
        <dbReference type="ARBA" id="ARBA00017322"/>
    </source>
</evidence>
<evidence type="ECO:0000256" key="16">
    <source>
        <dbReference type="ARBA" id="ARBA00022989"/>
    </source>
</evidence>
<keyword evidence="11" id="KW-0812">Transmembrane</keyword>
<dbReference type="PROSITE" id="PS50109">
    <property type="entry name" value="HIS_KIN"/>
    <property type="match status" value="1"/>
</dbReference>
<dbReference type="InterPro" id="IPR036890">
    <property type="entry name" value="HATPase_C_sf"/>
</dbReference>
<evidence type="ECO:0000256" key="11">
    <source>
        <dbReference type="ARBA" id="ARBA00022692"/>
    </source>
</evidence>
<keyword evidence="19" id="KW-0411">Iron-sulfur</keyword>
<dbReference type="Pfam" id="PF07730">
    <property type="entry name" value="HisKA_3"/>
    <property type="match status" value="1"/>
</dbReference>
<protein>
    <recommendedName>
        <fullName evidence="6">Oxygen sensor histidine kinase NreB</fullName>
        <ecNumber evidence="5">2.7.13.3</ecNumber>
    </recommendedName>
    <alternativeName>
        <fullName evidence="22">Nitrogen regulation protein B</fullName>
    </alternativeName>
</protein>
<name>A0ABQ4N926_9BACL</name>
<evidence type="ECO:0000256" key="14">
    <source>
        <dbReference type="ARBA" id="ARBA00022777"/>
    </source>
</evidence>
<evidence type="ECO:0000256" key="5">
    <source>
        <dbReference type="ARBA" id="ARBA00012438"/>
    </source>
</evidence>
<keyword evidence="8" id="KW-0004">4Fe-4S</keyword>
<comment type="caution">
    <text evidence="25">The sequence shown here is derived from an EMBL/GenBank/DDBJ whole genome shotgun (WGS) entry which is preliminary data.</text>
</comment>
<keyword evidence="18" id="KW-0902">Two-component regulatory system</keyword>
<proteinExistence type="predicted"/>
<evidence type="ECO:0000256" key="15">
    <source>
        <dbReference type="ARBA" id="ARBA00022840"/>
    </source>
</evidence>
<evidence type="ECO:0000256" key="7">
    <source>
        <dbReference type="ARBA" id="ARBA00022475"/>
    </source>
</evidence>
<dbReference type="PANTHER" id="PTHR24421">
    <property type="entry name" value="NITRATE/NITRITE SENSOR PROTEIN NARX-RELATED"/>
    <property type="match status" value="1"/>
</dbReference>
<comment type="function">
    <text evidence="21">Member of the two-component regulatory system NreB/NreC involved in the control of dissimilatory nitrate/nitrite reduction in response to oxygen. NreB functions as a direct oxygen sensor histidine kinase which is autophosphorylated, in the absence of oxygen, probably at the conserved histidine residue, and transfers its phosphate group probably to a conserved aspartate residue of NreC. NreB/NreC activates the expression of the nitrate (narGHJI) and nitrite (nir) reductase operons, as well as the putative nitrate transporter gene narT.</text>
</comment>
<evidence type="ECO:0000256" key="19">
    <source>
        <dbReference type="ARBA" id="ARBA00023014"/>
    </source>
</evidence>
<keyword evidence="26" id="KW-1185">Reference proteome</keyword>
<dbReference type="Gene3D" id="1.20.5.1930">
    <property type="match status" value="1"/>
</dbReference>
<sequence>MAAAYREFNTMAETLEQRMQWLQQAGEQQIMREAASNEAAVLEERKRLARDLHDTVSQQLFAIHMSASSLPRLLAERKEKADQVLEQLIQMSTLAQRQMRAFIAQLRPMELEGRTLQEALDKWYPDYCRQNGIQGELDWRLQEPLSEAKEYQLFLIIQEAMANIVKHAAAKRTKLIVAETEHQVVMSLQDDGVGFRPDQVQSGSYGLSTMKERSQKLGGDTEIISKPGSGTKIRVTIPKYRSLKGT</sequence>
<dbReference type="CDD" id="cd16917">
    <property type="entry name" value="HATPase_UhpB-NarQ-NarX-like"/>
    <property type="match status" value="1"/>
</dbReference>
<gene>
    <name evidence="25" type="ORF">PACILC2_30260</name>
</gene>
<keyword evidence="13" id="KW-0547">Nucleotide-binding</keyword>
<evidence type="ECO:0000313" key="25">
    <source>
        <dbReference type="EMBL" id="GIQ64458.1"/>
    </source>
</evidence>
<evidence type="ECO:0000256" key="23">
    <source>
        <dbReference type="SAM" id="Coils"/>
    </source>
</evidence>
<evidence type="ECO:0000256" key="22">
    <source>
        <dbReference type="ARBA" id="ARBA00030800"/>
    </source>
</evidence>
<dbReference type="SMART" id="SM00387">
    <property type="entry name" value="HATPase_c"/>
    <property type="match status" value="1"/>
</dbReference>
<evidence type="ECO:0000256" key="1">
    <source>
        <dbReference type="ARBA" id="ARBA00000085"/>
    </source>
</evidence>
<evidence type="ECO:0000256" key="2">
    <source>
        <dbReference type="ARBA" id="ARBA00001966"/>
    </source>
</evidence>
<keyword evidence="23" id="KW-0175">Coiled coil</keyword>
<evidence type="ECO:0000256" key="4">
    <source>
        <dbReference type="ARBA" id="ARBA00004651"/>
    </source>
</evidence>
<keyword evidence="14" id="KW-0418">Kinase</keyword>
<accession>A0ABQ4N926</accession>
<dbReference type="InterPro" id="IPR011712">
    <property type="entry name" value="Sig_transdc_His_kin_sub3_dim/P"/>
</dbReference>
<dbReference type="EC" id="2.7.13.3" evidence="5"/>
<keyword evidence="7" id="KW-1003">Cell membrane</keyword>
<evidence type="ECO:0000256" key="12">
    <source>
        <dbReference type="ARBA" id="ARBA00022723"/>
    </source>
</evidence>
<evidence type="ECO:0000256" key="18">
    <source>
        <dbReference type="ARBA" id="ARBA00023012"/>
    </source>
</evidence>
<dbReference type="SUPFAM" id="SSF55874">
    <property type="entry name" value="ATPase domain of HSP90 chaperone/DNA topoisomerase II/histidine kinase"/>
    <property type="match status" value="1"/>
</dbReference>
<dbReference type="RefSeq" id="WP_307860584.1">
    <property type="nucleotide sequence ID" value="NZ_BOVJ01000096.1"/>
</dbReference>
<organism evidence="25 26">
    <name type="scientific">Paenibacillus cisolokensis</name>
    <dbReference type="NCBI Taxonomy" id="1658519"/>
    <lineage>
        <taxon>Bacteria</taxon>
        <taxon>Bacillati</taxon>
        <taxon>Bacillota</taxon>
        <taxon>Bacilli</taxon>
        <taxon>Bacillales</taxon>
        <taxon>Paenibacillaceae</taxon>
        <taxon>Paenibacillus</taxon>
    </lineage>
</organism>
<dbReference type="InterPro" id="IPR004358">
    <property type="entry name" value="Sig_transdc_His_kin-like_C"/>
</dbReference>
<keyword evidence="9" id="KW-0963">Cytoplasm</keyword>